<dbReference type="RefSeq" id="WP_155342329.1">
    <property type="nucleotide sequence ID" value="NZ_BAAAHM010000001.1"/>
</dbReference>
<evidence type="ECO:0008006" key="5">
    <source>
        <dbReference type="Google" id="ProtNLM"/>
    </source>
</evidence>
<dbReference type="AlphaFoldDB" id="A0A5M3X7Q5"/>
<proteinExistence type="predicted"/>
<dbReference type="Pfam" id="PF12172">
    <property type="entry name" value="zf-ChsH2"/>
    <property type="match status" value="1"/>
</dbReference>
<dbReference type="InterPro" id="IPR022002">
    <property type="entry name" value="ChsH2_Znr"/>
</dbReference>
<accession>A0A5M3X7Q5</accession>
<dbReference type="PANTHER" id="PTHR34075">
    <property type="entry name" value="BLR3430 PROTEIN"/>
    <property type="match status" value="1"/>
</dbReference>
<dbReference type="OrthoDB" id="7470921at2"/>
<gene>
    <name evidence="3" type="ORF">Aple_000150</name>
</gene>
<protein>
    <recommendedName>
        <fullName evidence="5">DNA-binding protein</fullName>
    </recommendedName>
</protein>
<dbReference type="SUPFAM" id="SSF50249">
    <property type="entry name" value="Nucleic acid-binding proteins"/>
    <property type="match status" value="1"/>
</dbReference>
<evidence type="ECO:0000313" key="4">
    <source>
        <dbReference type="Proteomes" id="UP000377595"/>
    </source>
</evidence>
<organism evidence="3 4">
    <name type="scientific">Acrocarpospora pleiomorpha</name>
    <dbReference type="NCBI Taxonomy" id="90975"/>
    <lineage>
        <taxon>Bacteria</taxon>
        <taxon>Bacillati</taxon>
        <taxon>Actinomycetota</taxon>
        <taxon>Actinomycetes</taxon>
        <taxon>Streptosporangiales</taxon>
        <taxon>Streptosporangiaceae</taxon>
        <taxon>Acrocarpospora</taxon>
    </lineage>
</organism>
<feature type="domain" description="ChsH2 C-terminal OB-fold" evidence="1">
    <location>
        <begin position="48"/>
        <end position="106"/>
    </location>
</feature>
<dbReference type="Proteomes" id="UP000377595">
    <property type="component" value="Unassembled WGS sequence"/>
</dbReference>
<evidence type="ECO:0000259" key="1">
    <source>
        <dbReference type="Pfam" id="PF01796"/>
    </source>
</evidence>
<reference evidence="3 4" key="1">
    <citation type="submission" date="2019-10" db="EMBL/GenBank/DDBJ databases">
        <title>Whole genome shotgun sequence of Acrocarpospora pleiomorpha NBRC 16267.</title>
        <authorList>
            <person name="Ichikawa N."/>
            <person name="Kimura A."/>
            <person name="Kitahashi Y."/>
            <person name="Komaki H."/>
            <person name="Oguchi A."/>
        </authorList>
    </citation>
    <scope>NUCLEOTIDE SEQUENCE [LARGE SCALE GENOMIC DNA]</scope>
    <source>
        <strain evidence="3 4">NBRC 16267</strain>
    </source>
</reference>
<dbReference type="PANTHER" id="PTHR34075:SF5">
    <property type="entry name" value="BLR3430 PROTEIN"/>
    <property type="match status" value="1"/>
</dbReference>
<keyword evidence="4" id="KW-1185">Reference proteome</keyword>
<dbReference type="Gene3D" id="6.10.30.10">
    <property type="match status" value="1"/>
</dbReference>
<evidence type="ECO:0000313" key="3">
    <source>
        <dbReference type="EMBL" id="GES17120.1"/>
    </source>
</evidence>
<feature type="domain" description="ChsH2 rubredoxin-like zinc ribbon" evidence="2">
    <location>
        <begin position="13"/>
        <end position="46"/>
    </location>
</feature>
<comment type="caution">
    <text evidence="3">The sequence shown here is derived from an EMBL/GenBank/DDBJ whole genome shotgun (WGS) entry which is preliminary data.</text>
</comment>
<sequence length="122" mass="13356">MTAIAPHREYIDRLAAGEVPFQRCTACQAAVFFPRILCPQCGSTRLNWCPSAGLGTVYSVSVLSPRDALPYPVALVDLDEGFRMMSTVVGIPAEDVRIGMRVRARVDQTGPRVEFTVLEGRS</sequence>
<dbReference type="EMBL" id="BLAF01000004">
    <property type="protein sequence ID" value="GES17120.1"/>
    <property type="molecule type" value="Genomic_DNA"/>
</dbReference>
<dbReference type="Pfam" id="PF01796">
    <property type="entry name" value="OB_ChsH2_C"/>
    <property type="match status" value="1"/>
</dbReference>
<dbReference type="InterPro" id="IPR052513">
    <property type="entry name" value="Thioester_dehydratase-like"/>
</dbReference>
<dbReference type="InterPro" id="IPR002878">
    <property type="entry name" value="ChsH2_C"/>
</dbReference>
<evidence type="ECO:0000259" key="2">
    <source>
        <dbReference type="Pfam" id="PF12172"/>
    </source>
</evidence>
<name>A0A5M3X7Q5_9ACTN</name>
<dbReference type="InterPro" id="IPR012340">
    <property type="entry name" value="NA-bd_OB-fold"/>
</dbReference>